<evidence type="ECO:0000313" key="10">
    <source>
        <dbReference type="Proteomes" id="UP000886998"/>
    </source>
</evidence>
<dbReference type="InterPro" id="IPR038765">
    <property type="entry name" value="Papain-like_cys_pep_sf"/>
</dbReference>
<dbReference type="GO" id="GO:0006508">
    <property type="term" value="P:proteolysis"/>
    <property type="evidence" value="ECO:0007669"/>
    <property type="project" value="UniProtKB-KW"/>
</dbReference>
<proteinExistence type="inferred from homology"/>
<dbReference type="Proteomes" id="UP000886998">
    <property type="component" value="Unassembled WGS sequence"/>
</dbReference>
<dbReference type="AlphaFoldDB" id="A0A8X6IFD1"/>
<dbReference type="InterPro" id="IPR022684">
    <property type="entry name" value="Calpain_cysteine_protease"/>
</dbReference>
<keyword evidence="3" id="KW-0378">Hydrolase</keyword>
<dbReference type="PANTHER" id="PTHR10183:SF379">
    <property type="entry name" value="CALPAIN-5"/>
    <property type="match status" value="1"/>
</dbReference>
<evidence type="ECO:0000256" key="1">
    <source>
        <dbReference type="ARBA" id="ARBA00007623"/>
    </source>
</evidence>
<dbReference type="PANTHER" id="PTHR10183">
    <property type="entry name" value="CALPAIN"/>
    <property type="match status" value="1"/>
</dbReference>
<keyword evidence="4" id="KW-0788">Thiol protease</keyword>
<dbReference type="PRINTS" id="PR00704">
    <property type="entry name" value="CALPAIN"/>
</dbReference>
<evidence type="ECO:0000256" key="3">
    <source>
        <dbReference type="ARBA" id="ARBA00022801"/>
    </source>
</evidence>
<dbReference type="OrthoDB" id="424753at2759"/>
<evidence type="ECO:0000313" key="9">
    <source>
        <dbReference type="EMBL" id="GFS43614.1"/>
    </source>
</evidence>
<organism evidence="9 10">
    <name type="scientific">Trichonephila inaurata madagascariensis</name>
    <dbReference type="NCBI Taxonomy" id="2747483"/>
    <lineage>
        <taxon>Eukaryota</taxon>
        <taxon>Metazoa</taxon>
        <taxon>Ecdysozoa</taxon>
        <taxon>Arthropoda</taxon>
        <taxon>Chelicerata</taxon>
        <taxon>Arachnida</taxon>
        <taxon>Araneae</taxon>
        <taxon>Araneomorphae</taxon>
        <taxon>Entelegynae</taxon>
        <taxon>Araneoidea</taxon>
        <taxon>Nephilidae</taxon>
        <taxon>Trichonephila</taxon>
        <taxon>Trichonephila inaurata</taxon>
    </lineage>
</organism>
<dbReference type="PROSITE" id="PS50203">
    <property type="entry name" value="CALPAIN_CAT"/>
    <property type="match status" value="1"/>
</dbReference>
<dbReference type="InterPro" id="IPR001300">
    <property type="entry name" value="Peptidase_C2_calpain_cat"/>
</dbReference>
<dbReference type="GO" id="GO:0005737">
    <property type="term" value="C:cytoplasm"/>
    <property type="evidence" value="ECO:0007669"/>
    <property type="project" value="TreeGrafter"/>
</dbReference>
<evidence type="ECO:0000256" key="7">
    <source>
        <dbReference type="SAM" id="MobiDB-lite"/>
    </source>
</evidence>
<name>A0A8X6IFD1_9ARAC</name>
<protein>
    <submittedName>
        <fullName evidence="9">Calpain-A</fullName>
    </submittedName>
</protein>
<sequence>MGFKSQHGGKAWSPRRPGAPKPGDGWFAGPKTLNRRPRRPPRPPFRGVGHGGRKDRRVSIRGPLGGSPQRMGGDKSPPPNSQGQLPHEMIPEPKLLIDNISRHDIVQGVLADCWFLSSCAAVAQRPDLMRRVSLVFYYVHSNNYANLVFLYQYSHLCLKYMKLDVLM</sequence>
<keyword evidence="10" id="KW-1185">Reference proteome</keyword>
<dbReference type="Pfam" id="PF00648">
    <property type="entry name" value="Peptidase_C2"/>
    <property type="match status" value="1"/>
</dbReference>
<comment type="caution">
    <text evidence="9">The sequence shown here is derived from an EMBL/GenBank/DDBJ whole genome shotgun (WGS) entry which is preliminary data.</text>
</comment>
<dbReference type="SUPFAM" id="SSF54001">
    <property type="entry name" value="Cysteine proteinases"/>
    <property type="match status" value="1"/>
</dbReference>
<keyword evidence="2" id="KW-0645">Protease</keyword>
<evidence type="ECO:0000259" key="8">
    <source>
        <dbReference type="PROSITE" id="PS50203"/>
    </source>
</evidence>
<evidence type="ECO:0000256" key="5">
    <source>
        <dbReference type="PIRSR" id="PIRSR622684-1"/>
    </source>
</evidence>
<reference evidence="9" key="1">
    <citation type="submission" date="2020-08" db="EMBL/GenBank/DDBJ databases">
        <title>Multicomponent nature underlies the extraordinary mechanical properties of spider dragline silk.</title>
        <authorList>
            <person name="Kono N."/>
            <person name="Nakamura H."/>
            <person name="Mori M."/>
            <person name="Yoshida Y."/>
            <person name="Ohtoshi R."/>
            <person name="Malay A.D."/>
            <person name="Moran D.A.P."/>
            <person name="Tomita M."/>
            <person name="Numata K."/>
            <person name="Arakawa K."/>
        </authorList>
    </citation>
    <scope>NUCLEOTIDE SEQUENCE</scope>
</reference>
<comment type="similarity">
    <text evidence="1">Belongs to the peptidase C2 family.</text>
</comment>
<evidence type="ECO:0000256" key="4">
    <source>
        <dbReference type="ARBA" id="ARBA00022807"/>
    </source>
</evidence>
<feature type="active site" evidence="5">
    <location>
        <position position="113"/>
    </location>
</feature>
<evidence type="ECO:0000256" key="6">
    <source>
        <dbReference type="PROSITE-ProRule" id="PRU00239"/>
    </source>
</evidence>
<gene>
    <name evidence="9" type="primary">CalpA_3</name>
    <name evidence="9" type="ORF">TNIN_210281</name>
</gene>
<accession>A0A8X6IFD1</accession>
<dbReference type="EMBL" id="BMAV01025665">
    <property type="protein sequence ID" value="GFS43614.1"/>
    <property type="molecule type" value="Genomic_DNA"/>
</dbReference>
<feature type="domain" description="Calpain catalytic" evidence="8">
    <location>
        <begin position="86"/>
        <end position="132"/>
    </location>
</feature>
<evidence type="ECO:0000256" key="2">
    <source>
        <dbReference type="ARBA" id="ARBA00022670"/>
    </source>
</evidence>
<feature type="region of interest" description="Disordered" evidence="7">
    <location>
        <begin position="1"/>
        <end position="87"/>
    </location>
</feature>
<comment type="caution">
    <text evidence="6">Lacks conserved residue(s) required for the propagation of feature annotation.</text>
</comment>
<dbReference type="GO" id="GO:0004198">
    <property type="term" value="F:calcium-dependent cysteine-type endopeptidase activity"/>
    <property type="evidence" value="ECO:0007669"/>
    <property type="project" value="InterPro"/>
</dbReference>